<dbReference type="Gene3D" id="2.130.10.10">
    <property type="entry name" value="YVTN repeat-like/Quinoprotein amine dehydrogenase"/>
    <property type="match status" value="1"/>
</dbReference>
<name>A0ABP9VMB5_9BACT</name>
<comment type="caution">
    <text evidence="3">The sequence shown here is derived from an EMBL/GenBank/DDBJ whole genome shotgun (WGS) entry which is preliminary data.</text>
</comment>
<dbReference type="PANTHER" id="PTHR30344">
    <property type="entry name" value="6-PHOSPHOGLUCONOLACTONASE-RELATED"/>
    <property type="match status" value="1"/>
</dbReference>
<protein>
    <submittedName>
        <fullName evidence="3">6-phosphogluconolactonase</fullName>
    </submittedName>
</protein>
<comment type="similarity">
    <text evidence="1">Belongs to the cycloisomerase 2 family.</text>
</comment>
<dbReference type="Proteomes" id="UP001416858">
    <property type="component" value="Unassembled WGS sequence"/>
</dbReference>
<dbReference type="InterPro" id="IPR015943">
    <property type="entry name" value="WD40/YVTN_repeat-like_dom_sf"/>
</dbReference>
<dbReference type="SUPFAM" id="SSF51004">
    <property type="entry name" value="C-terminal (heme d1) domain of cytochrome cd1-nitrite reductase"/>
    <property type="match status" value="1"/>
</dbReference>
<gene>
    <name evidence="3" type="primary">pgl_2</name>
    <name evidence="3" type="ORF">Rcae01_01796</name>
</gene>
<dbReference type="Pfam" id="PF10282">
    <property type="entry name" value="Lactonase"/>
    <property type="match status" value="1"/>
</dbReference>
<dbReference type="PANTHER" id="PTHR30344:SF1">
    <property type="entry name" value="6-PHOSPHOGLUCONOLACTONASE"/>
    <property type="match status" value="1"/>
</dbReference>
<dbReference type="InterPro" id="IPR019405">
    <property type="entry name" value="Lactonase_7-beta_prop"/>
</dbReference>
<reference evidence="3 4" key="1">
    <citation type="submission" date="2024-02" db="EMBL/GenBank/DDBJ databases">
        <title>Rhodopirellula caenicola NBRC 110016.</title>
        <authorList>
            <person name="Ichikawa N."/>
            <person name="Katano-Makiyama Y."/>
            <person name="Hidaka K."/>
        </authorList>
    </citation>
    <scope>NUCLEOTIDE SEQUENCE [LARGE SCALE GENOMIC DNA]</scope>
    <source>
        <strain evidence="3 4">NBRC 110016</strain>
    </source>
</reference>
<organism evidence="3 4">
    <name type="scientific">Novipirellula caenicola</name>
    <dbReference type="NCBI Taxonomy" id="1536901"/>
    <lineage>
        <taxon>Bacteria</taxon>
        <taxon>Pseudomonadati</taxon>
        <taxon>Planctomycetota</taxon>
        <taxon>Planctomycetia</taxon>
        <taxon>Pirellulales</taxon>
        <taxon>Pirellulaceae</taxon>
        <taxon>Novipirellula</taxon>
    </lineage>
</organism>
<keyword evidence="4" id="KW-1185">Reference proteome</keyword>
<dbReference type="EMBL" id="BAABRO010000003">
    <property type="protein sequence ID" value="GAA5506344.1"/>
    <property type="molecule type" value="Genomic_DNA"/>
</dbReference>
<accession>A0ABP9VMB5</accession>
<evidence type="ECO:0000256" key="1">
    <source>
        <dbReference type="ARBA" id="ARBA00005564"/>
    </source>
</evidence>
<dbReference type="InterPro" id="IPR011048">
    <property type="entry name" value="Haem_d1_sf"/>
</dbReference>
<proteinExistence type="inferred from homology"/>
<sequence>MRPSMLSLFGLLLISVLGSASEPVVFISAFKSGDEGAIHAFRFDTQTGVLEPLNRSTGIGQPFFMALSPNGQFLYAIDTDQFGGDEDESIAAYSIEAETGKLTRLNRQSARGTASCYLDVDASGKSVLVANYASGSVAALPVREDGSLKEAASFIQHEGSSMDPKRQQGPFAHSIVISPDNRFALAADLGLDKVLIYRLDAATGNLVVNDVQPFASLPPGSGPRHLTFDPSGNRVYVINELKNTVTYFSYAADSGRLTLQQTISTLPEGFSGTSHCADLKITPDGQFLYGTNRGHDSIAIYRIGSDGRLSRVGIKSSLGGGPQNLLITPDGRWLLCANMTGNNVRVFRIDSTNGGLTAVGDPVSVSMPSCLCWLPAT</sequence>
<keyword evidence="2" id="KW-0313">Glucose metabolism</keyword>
<keyword evidence="2" id="KW-0119">Carbohydrate metabolism</keyword>
<dbReference type="InterPro" id="IPR050282">
    <property type="entry name" value="Cycloisomerase_2"/>
</dbReference>
<evidence type="ECO:0000256" key="2">
    <source>
        <dbReference type="ARBA" id="ARBA00022526"/>
    </source>
</evidence>
<evidence type="ECO:0000313" key="4">
    <source>
        <dbReference type="Proteomes" id="UP001416858"/>
    </source>
</evidence>
<evidence type="ECO:0000313" key="3">
    <source>
        <dbReference type="EMBL" id="GAA5506344.1"/>
    </source>
</evidence>